<sequence>MNGVKKPRDEPKELDVYDQEETDRIFTLLEGEKDSWRLLIMLALTTELWEGGEHFFVFNSWNGKR</sequence>
<organism evidence="1 2">
    <name type="scientific">Paenibacillus forsythiae</name>
    <dbReference type="NCBI Taxonomy" id="365616"/>
    <lineage>
        <taxon>Bacteria</taxon>
        <taxon>Bacillati</taxon>
        <taxon>Bacillota</taxon>
        <taxon>Bacilli</taxon>
        <taxon>Bacillales</taxon>
        <taxon>Paenibacillaceae</taxon>
        <taxon>Paenibacillus</taxon>
    </lineage>
</organism>
<evidence type="ECO:0000313" key="1">
    <source>
        <dbReference type="EMBL" id="MDT3425707.1"/>
    </source>
</evidence>
<proteinExistence type="predicted"/>
<reference evidence="1 2" key="1">
    <citation type="submission" date="2023-07" db="EMBL/GenBank/DDBJ databases">
        <title>Genomic Encyclopedia of Type Strains, Phase IV (KMG-IV): sequencing the most valuable type-strain genomes for metagenomic binning, comparative biology and taxonomic classification.</title>
        <authorList>
            <person name="Goeker M."/>
        </authorList>
    </citation>
    <scope>NUCLEOTIDE SEQUENCE [LARGE SCALE GENOMIC DNA]</scope>
    <source>
        <strain evidence="1 2">T98</strain>
    </source>
</reference>
<gene>
    <name evidence="1" type="ORF">J2Z22_001226</name>
</gene>
<keyword evidence="2" id="KW-1185">Reference proteome</keyword>
<comment type="caution">
    <text evidence="1">The sequence shown here is derived from an EMBL/GenBank/DDBJ whole genome shotgun (WGS) entry which is preliminary data.</text>
</comment>
<dbReference type="EMBL" id="JAUSUY010000004">
    <property type="protein sequence ID" value="MDT3425707.1"/>
    <property type="molecule type" value="Genomic_DNA"/>
</dbReference>
<dbReference type="Proteomes" id="UP001248709">
    <property type="component" value="Unassembled WGS sequence"/>
</dbReference>
<accession>A0ABU3H4F6</accession>
<evidence type="ECO:0000313" key="2">
    <source>
        <dbReference type="Proteomes" id="UP001248709"/>
    </source>
</evidence>
<dbReference type="RefSeq" id="WP_025701714.1">
    <property type="nucleotide sequence ID" value="NZ_JAUSUY010000004.1"/>
</dbReference>
<protein>
    <submittedName>
        <fullName evidence="1">Uncharacterized protein</fullName>
    </submittedName>
</protein>
<name>A0ABU3H4F6_9BACL</name>